<name>A0A371X2Z5_9HYPH</name>
<comment type="caution">
    <text evidence="3">The sequence shown here is derived from an EMBL/GenBank/DDBJ whole genome shotgun (WGS) entry which is preliminary data.</text>
</comment>
<evidence type="ECO:0000256" key="2">
    <source>
        <dbReference type="SAM" id="Phobius"/>
    </source>
</evidence>
<evidence type="ECO:0000313" key="4">
    <source>
        <dbReference type="Proteomes" id="UP000264310"/>
    </source>
</evidence>
<dbReference type="EMBL" id="QURL01000004">
    <property type="protein sequence ID" value="RFC63597.1"/>
    <property type="molecule type" value="Genomic_DNA"/>
</dbReference>
<keyword evidence="2" id="KW-0472">Membrane</keyword>
<protein>
    <submittedName>
        <fullName evidence="3">Uncharacterized protein</fullName>
    </submittedName>
</protein>
<sequence length="199" mass="22556">MGGSVGDPAGLARARGSSQARQGRWDMEDDTFWMMITAFATAASGLGAFSAALASLWAAKSAEKNSRELFYFQLQNDLVAQYHSWCAGVRSDGKWGGLTAQQKNERTRLFWLRIRMIELRNRGKRRRSSREELNNPVDEMLSFCFVADPEEEEVDRKTKRIMKRAAARHTAWKKSSADQGISSTLNDVPLFDNRNFVVR</sequence>
<evidence type="ECO:0000313" key="3">
    <source>
        <dbReference type="EMBL" id="RFC63597.1"/>
    </source>
</evidence>
<feature type="transmembrane region" description="Helical" evidence="2">
    <location>
        <begin position="32"/>
        <end position="59"/>
    </location>
</feature>
<feature type="region of interest" description="Disordered" evidence="1">
    <location>
        <begin position="1"/>
        <end position="23"/>
    </location>
</feature>
<reference evidence="3 4" key="1">
    <citation type="submission" date="2018-08" db="EMBL/GenBank/DDBJ databases">
        <title>Fulvimarina sp. 85, whole genome shotgun sequence.</title>
        <authorList>
            <person name="Tuo L."/>
        </authorList>
    </citation>
    <scope>NUCLEOTIDE SEQUENCE [LARGE SCALE GENOMIC DNA]</scope>
    <source>
        <strain evidence="3 4">85</strain>
    </source>
</reference>
<keyword evidence="2" id="KW-0812">Transmembrane</keyword>
<accession>A0A371X2Z5</accession>
<proteinExistence type="predicted"/>
<organism evidence="3 4">
    <name type="scientific">Fulvimarina endophytica</name>
    <dbReference type="NCBI Taxonomy" id="2293836"/>
    <lineage>
        <taxon>Bacteria</taxon>
        <taxon>Pseudomonadati</taxon>
        <taxon>Pseudomonadota</taxon>
        <taxon>Alphaproteobacteria</taxon>
        <taxon>Hyphomicrobiales</taxon>
        <taxon>Aurantimonadaceae</taxon>
        <taxon>Fulvimarina</taxon>
    </lineage>
</organism>
<evidence type="ECO:0000256" key="1">
    <source>
        <dbReference type="SAM" id="MobiDB-lite"/>
    </source>
</evidence>
<dbReference type="Proteomes" id="UP000264310">
    <property type="component" value="Unassembled WGS sequence"/>
</dbReference>
<dbReference type="AlphaFoldDB" id="A0A371X2Z5"/>
<gene>
    <name evidence="3" type="ORF">DYI37_11365</name>
</gene>
<keyword evidence="4" id="KW-1185">Reference proteome</keyword>
<keyword evidence="2" id="KW-1133">Transmembrane helix</keyword>